<organism evidence="7 8">
    <name type="scientific">Bifidobacterium thermacidophilum</name>
    <dbReference type="NCBI Taxonomy" id="246618"/>
    <lineage>
        <taxon>Bacteria</taxon>
        <taxon>Bacillati</taxon>
        <taxon>Actinomycetota</taxon>
        <taxon>Actinomycetes</taxon>
        <taxon>Bifidobacteriales</taxon>
        <taxon>Bifidobacteriaceae</taxon>
        <taxon>Bifidobacterium</taxon>
    </lineage>
</organism>
<dbReference type="GO" id="GO:0005524">
    <property type="term" value="F:ATP binding"/>
    <property type="evidence" value="ECO:0007669"/>
    <property type="project" value="UniProtKB-KW"/>
</dbReference>
<keyword evidence="2" id="KW-0813">Transport</keyword>
<dbReference type="Proteomes" id="UP001620273">
    <property type="component" value="Unassembled WGS sequence"/>
</dbReference>
<keyword evidence="4 7" id="KW-0067">ATP-binding</keyword>
<comment type="similarity">
    <text evidence="1">Belongs to the ABC transporter superfamily.</text>
</comment>
<proteinExistence type="inferred from homology"/>
<evidence type="ECO:0000256" key="4">
    <source>
        <dbReference type="ARBA" id="ARBA00022840"/>
    </source>
</evidence>
<accession>A0ABW8KQP9</accession>
<keyword evidence="8" id="KW-1185">Reference proteome</keyword>
<dbReference type="InterPro" id="IPR027417">
    <property type="entry name" value="P-loop_NTPase"/>
</dbReference>
<keyword evidence="3" id="KW-0547">Nucleotide-binding</keyword>
<dbReference type="InterPro" id="IPR017871">
    <property type="entry name" value="ABC_transporter-like_CS"/>
</dbReference>
<feature type="domain" description="ABC transporter" evidence="6">
    <location>
        <begin position="40"/>
        <end position="273"/>
    </location>
</feature>
<dbReference type="PANTHER" id="PTHR43117:SF4">
    <property type="entry name" value="OSMOPROTECTANT IMPORT ATP-BINDING PROTEIN OSMV"/>
    <property type="match status" value="1"/>
</dbReference>
<dbReference type="RefSeq" id="WP_404441604.1">
    <property type="nucleotide sequence ID" value="NZ_JAOQBW010000006.1"/>
</dbReference>
<evidence type="ECO:0000313" key="7">
    <source>
        <dbReference type="EMBL" id="MFK3576778.1"/>
    </source>
</evidence>
<dbReference type="PANTHER" id="PTHR43117">
    <property type="entry name" value="OSMOPROTECTANT IMPORT ATP-BINDING PROTEIN OSMV"/>
    <property type="match status" value="1"/>
</dbReference>
<evidence type="ECO:0000256" key="5">
    <source>
        <dbReference type="SAM" id="MobiDB-lite"/>
    </source>
</evidence>
<evidence type="ECO:0000259" key="6">
    <source>
        <dbReference type="PROSITE" id="PS50893"/>
    </source>
</evidence>
<dbReference type="Pfam" id="PF00005">
    <property type="entry name" value="ABC_tran"/>
    <property type="match status" value="1"/>
</dbReference>
<dbReference type="InterPro" id="IPR003439">
    <property type="entry name" value="ABC_transporter-like_ATP-bd"/>
</dbReference>
<feature type="compositionally biased region" description="Basic and acidic residues" evidence="5">
    <location>
        <begin position="18"/>
        <end position="33"/>
    </location>
</feature>
<dbReference type="PROSITE" id="PS50893">
    <property type="entry name" value="ABC_TRANSPORTER_2"/>
    <property type="match status" value="1"/>
</dbReference>
<dbReference type="SMART" id="SM00382">
    <property type="entry name" value="AAA"/>
    <property type="match status" value="1"/>
</dbReference>
<dbReference type="EMBL" id="JAOQBW010000006">
    <property type="protein sequence ID" value="MFK3576778.1"/>
    <property type="molecule type" value="Genomic_DNA"/>
</dbReference>
<gene>
    <name evidence="7" type="ORF">OCH74_07945</name>
</gene>
<feature type="region of interest" description="Disordered" evidence="5">
    <location>
        <begin position="1"/>
        <end position="37"/>
    </location>
</feature>
<dbReference type="PROSITE" id="PS00211">
    <property type="entry name" value="ABC_TRANSPORTER_1"/>
    <property type="match status" value="1"/>
</dbReference>
<dbReference type="InterPro" id="IPR003593">
    <property type="entry name" value="AAA+_ATPase"/>
</dbReference>
<comment type="caution">
    <text evidence="7">The sequence shown here is derived from an EMBL/GenBank/DDBJ whole genome shotgun (WGS) entry which is preliminary data.</text>
</comment>
<dbReference type="SUPFAM" id="SSF52540">
    <property type="entry name" value="P-loop containing nucleoside triphosphate hydrolases"/>
    <property type="match status" value="1"/>
</dbReference>
<protein>
    <submittedName>
        <fullName evidence="7">ABC transporter ATP-binding protein</fullName>
    </submittedName>
</protein>
<evidence type="ECO:0000256" key="2">
    <source>
        <dbReference type="ARBA" id="ARBA00022448"/>
    </source>
</evidence>
<sequence>MMDATYDDAERAQSLCDTSRETGDHRSSGEGRVRSTPPMIALSHVSKSYGDKLVLDGIDLAVEQGEFVVLIGPSGSGKTTLLQLLNKLLPVDSGGIYINGKAINTMDGTVLRRSMGYVIQGGGLFPHMSVARNIGIMMELSGRPRKEIEERVNQMLDMVELSRSLKDSYPNQLSGGQQQRVGVARAFACDPDIILMDEPFSALDPITRTDLQDQIVKLHRTYRKTIVFVTHDMAEAVKCADRICVLQHGAIVQYDTPARVLAHPASDFVREFVGRARDLERTLGAALGRKEEQ</sequence>
<evidence type="ECO:0000256" key="3">
    <source>
        <dbReference type="ARBA" id="ARBA00022741"/>
    </source>
</evidence>
<evidence type="ECO:0000313" key="8">
    <source>
        <dbReference type="Proteomes" id="UP001620273"/>
    </source>
</evidence>
<reference evidence="7 8" key="1">
    <citation type="submission" date="2022-09" db="EMBL/GenBank/DDBJ databases">
        <title>Genome sequencing of four strains from tibetan pig.</title>
        <authorList>
            <person name="Feng J."/>
        </authorList>
    </citation>
    <scope>NUCLEOTIDE SEQUENCE [LARGE SCALE GENOMIC DNA]</scope>
    <source>
        <strain evidence="7 8">11-1-1</strain>
    </source>
</reference>
<name>A0ABW8KQP9_9BIFI</name>
<dbReference type="Gene3D" id="3.40.50.300">
    <property type="entry name" value="P-loop containing nucleotide triphosphate hydrolases"/>
    <property type="match status" value="1"/>
</dbReference>
<evidence type="ECO:0000256" key="1">
    <source>
        <dbReference type="ARBA" id="ARBA00005417"/>
    </source>
</evidence>